<dbReference type="PANTHER" id="PTHR11845:SF13">
    <property type="entry name" value="5'-DEOXYNUCLEOTIDASE HDDC2"/>
    <property type="match status" value="1"/>
</dbReference>
<sequence>MRTDISQRFEFLKEIDKLRGVNRHNVLIDGSRVENSAEHSWHLALYALILQEHAPAGVEILRVIQMLMIHDIVEIDVGDHPIHLSTDWQDVAAAEGAAADRIFGLLPVEQRDTLIALWREFEADTSKDAQFAKTLDRLQPLFQTLLGHAPDYHRDICRENIYFGRALSVKERFAEVYDYLTVLLDQPDAQAKDATLAAQIAFLKEADQLKSVLRASRLGDGSRRENSAEHSWHILLFALILEPHANAQVDVLEVLTMLLLHDLVEIDAGDAPIHGVVSAEALAALADAETAAADRIFGLLPTAQGTALKQIWQRFEAAETNEARFAKSIDRVQPVILNLLNGGGSWPEYNVTLDQIDSRVGQKVKRGAPELWDFVQPQVAAWFAGQTKNG</sequence>
<name>A0A844AR11_9RHOB</name>
<keyword evidence="5" id="KW-1185">Reference proteome</keyword>
<dbReference type="InterPro" id="IPR006674">
    <property type="entry name" value="HD_domain"/>
</dbReference>
<feature type="domain" description="HD" evidence="3">
    <location>
        <begin position="15"/>
        <end position="165"/>
    </location>
</feature>
<keyword evidence="1" id="KW-0479">Metal-binding</keyword>
<dbReference type="Proteomes" id="UP000436694">
    <property type="component" value="Unassembled WGS sequence"/>
</dbReference>
<dbReference type="InterPro" id="IPR039356">
    <property type="entry name" value="YfbR/HDDC2"/>
</dbReference>
<protein>
    <submittedName>
        <fullName evidence="4">HD domain-containing protein</fullName>
    </submittedName>
</protein>
<proteinExistence type="predicted"/>
<evidence type="ECO:0000256" key="2">
    <source>
        <dbReference type="ARBA" id="ARBA00022801"/>
    </source>
</evidence>
<dbReference type="RefSeq" id="WP_328593235.1">
    <property type="nucleotide sequence ID" value="NZ_WIXK01000001.1"/>
</dbReference>
<dbReference type="SUPFAM" id="SSF109604">
    <property type="entry name" value="HD-domain/PDEase-like"/>
    <property type="match status" value="2"/>
</dbReference>
<keyword evidence="2" id="KW-0378">Hydrolase</keyword>
<dbReference type="PANTHER" id="PTHR11845">
    <property type="entry name" value="5'-DEOXYNUCLEOTIDASE HDDC2"/>
    <property type="match status" value="1"/>
</dbReference>
<organism evidence="4 5">
    <name type="scientific">Tritonibacter aquimaris</name>
    <dbReference type="NCBI Taxonomy" id="2663379"/>
    <lineage>
        <taxon>Bacteria</taxon>
        <taxon>Pseudomonadati</taxon>
        <taxon>Pseudomonadota</taxon>
        <taxon>Alphaproteobacteria</taxon>
        <taxon>Rhodobacterales</taxon>
        <taxon>Paracoccaceae</taxon>
        <taxon>Tritonibacter</taxon>
    </lineage>
</organism>
<dbReference type="GO" id="GO:0046872">
    <property type="term" value="F:metal ion binding"/>
    <property type="evidence" value="ECO:0007669"/>
    <property type="project" value="UniProtKB-KW"/>
</dbReference>
<accession>A0A844AR11</accession>
<evidence type="ECO:0000313" key="4">
    <source>
        <dbReference type="EMBL" id="MQY41498.1"/>
    </source>
</evidence>
<dbReference type="EMBL" id="WIXK01000001">
    <property type="protein sequence ID" value="MQY41498.1"/>
    <property type="molecule type" value="Genomic_DNA"/>
</dbReference>
<dbReference type="GO" id="GO:0005737">
    <property type="term" value="C:cytoplasm"/>
    <property type="evidence" value="ECO:0007669"/>
    <property type="project" value="TreeGrafter"/>
</dbReference>
<evidence type="ECO:0000313" key="5">
    <source>
        <dbReference type="Proteomes" id="UP000436694"/>
    </source>
</evidence>
<dbReference type="Gene3D" id="1.10.3210.10">
    <property type="entry name" value="Hypothetical protein af1432"/>
    <property type="match status" value="2"/>
</dbReference>
<feature type="domain" description="HD" evidence="3">
    <location>
        <begin position="206"/>
        <end position="372"/>
    </location>
</feature>
<comment type="caution">
    <text evidence="4">The sequence shown here is derived from an EMBL/GenBank/DDBJ whole genome shotgun (WGS) entry which is preliminary data.</text>
</comment>
<dbReference type="GO" id="GO:0002953">
    <property type="term" value="F:5'-deoxynucleotidase activity"/>
    <property type="evidence" value="ECO:0007669"/>
    <property type="project" value="InterPro"/>
</dbReference>
<evidence type="ECO:0000256" key="1">
    <source>
        <dbReference type="ARBA" id="ARBA00022723"/>
    </source>
</evidence>
<reference evidence="4 5" key="1">
    <citation type="submission" date="2019-10" db="EMBL/GenBank/DDBJ databases">
        <title>Epibacterium sp. nov., isolated from seawater.</title>
        <authorList>
            <person name="Zhang X."/>
            <person name="Li N."/>
        </authorList>
    </citation>
    <scope>NUCLEOTIDE SEQUENCE [LARGE SCALE GENOMIC DNA]</scope>
    <source>
        <strain evidence="4 5">SM1969</strain>
    </source>
</reference>
<dbReference type="Pfam" id="PF13023">
    <property type="entry name" value="HD_3"/>
    <property type="match status" value="2"/>
</dbReference>
<gene>
    <name evidence="4" type="ORF">GG681_02500</name>
</gene>
<dbReference type="AlphaFoldDB" id="A0A844AR11"/>
<evidence type="ECO:0000259" key="3">
    <source>
        <dbReference type="Pfam" id="PF13023"/>
    </source>
</evidence>